<name>A0A3D0KDK5_9GAMM</name>
<sequence>MSDEQQRDGSGDGRGAQAGDDFPGQESGDRWTDGPEVVQQAKKQPLPGAESDDAETLRERQRLAQLEMMDRWVGGVLKEQRRTRRWKLFFRLMLLAIVLISLTAMLYRVFLAEPTASLPTESHVALVEVHGVIASDAPANAERIIKGLNRAWSSESAAAVVLHIDSPGGSPVQSQRIYDEMMRLRDQGDKPIIAVIEDIGASGAYYVASAADSIVASRASLVGSIGVIYAGFGFQEAINQIGVERRVMTAGENKAFLDPFQPLDEEAADFWQGVLTQTHEQFIDDVKAGRGDRLSNSPEIFSGLIWSGEQALELGLIDELASLEQVAREQVGEAEWENYTPSLDPFERLTRRFTQTAAEVLGLQHAHAPLRFQAQ</sequence>
<proteinExistence type="inferred from homology"/>
<dbReference type="InterPro" id="IPR029045">
    <property type="entry name" value="ClpP/crotonase-like_dom_sf"/>
</dbReference>
<keyword evidence="6" id="KW-0472">Membrane</keyword>
<evidence type="ECO:0000313" key="8">
    <source>
        <dbReference type="EMBL" id="HCA01598.1"/>
    </source>
</evidence>
<keyword evidence="6" id="KW-0812">Transmembrane</keyword>
<feature type="domain" description="Peptidase S49" evidence="7">
    <location>
        <begin position="187"/>
        <end position="329"/>
    </location>
</feature>
<evidence type="ECO:0000256" key="3">
    <source>
        <dbReference type="ARBA" id="ARBA00022801"/>
    </source>
</evidence>
<dbReference type="GO" id="GO:0006508">
    <property type="term" value="P:proteolysis"/>
    <property type="evidence" value="ECO:0007669"/>
    <property type="project" value="UniProtKB-KW"/>
</dbReference>
<dbReference type="InterPro" id="IPR002142">
    <property type="entry name" value="Peptidase_S49"/>
</dbReference>
<dbReference type="InterPro" id="IPR004635">
    <property type="entry name" value="Pept_S49_SppA"/>
</dbReference>
<dbReference type="Gene3D" id="6.20.330.10">
    <property type="match status" value="1"/>
</dbReference>
<reference evidence="8" key="1">
    <citation type="journal article" date="2018" name="Nat. Biotechnol.">
        <title>A standardized bacterial taxonomy based on genome phylogeny substantially revises the tree of life.</title>
        <authorList>
            <person name="Parks D.H."/>
            <person name="Chuvochina M."/>
            <person name="Waite D.W."/>
            <person name="Rinke C."/>
            <person name="Skarshewski A."/>
            <person name="Chaumeil P.A."/>
            <person name="Hugenholtz P."/>
        </authorList>
    </citation>
    <scope>NUCLEOTIDE SEQUENCE [LARGE SCALE GENOMIC DNA]</scope>
    <source>
        <strain evidence="8">UBA11284</strain>
    </source>
</reference>
<evidence type="ECO:0000256" key="5">
    <source>
        <dbReference type="SAM" id="MobiDB-lite"/>
    </source>
</evidence>
<keyword evidence="6" id="KW-1133">Transmembrane helix</keyword>
<dbReference type="SUPFAM" id="SSF52096">
    <property type="entry name" value="ClpP/crotonase"/>
    <property type="match status" value="1"/>
</dbReference>
<feature type="region of interest" description="Disordered" evidence="5">
    <location>
        <begin position="1"/>
        <end position="56"/>
    </location>
</feature>
<keyword evidence="2" id="KW-0645">Protease</keyword>
<organism evidence="8">
    <name type="scientific">Halomonas campaniensis</name>
    <dbReference type="NCBI Taxonomy" id="213554"/>
    <lineage>
        <taxon>Bacteria</taxon>
        <taxon>Pseudomonadati</taxon>
        <taxon>Pseudomonadota</taxon>
        <taxon>Gammaproteobacteria</taxon>
        <taxon>Oceanospirillales</taxon>
        <taxon>Halomonadaceae</taxon>
        <taxon>Halomonas</taxon>
    </lineage>
</organism>
<keyword evidence="3" id="KW-0378">Hydrolase</keyword>
<protein>
    <submittedName>
        <fullName evidence="8">Signal peptide peptidase SppA</fullName>
    </submittedName>
</protein>
<evidence type="ECO:0000259" key="7">
    <source>
        <dbReference type="Pfam" id="PF01343"/>
    </source>
</evidence>
<feature type="transmembrane region" description="Helical" evidence="6">
    <location>
        <begin position="88"/>
        <end position="110"/>
    </location>
</feature>
<gene>
    <name evidence="8" type="primary">sppA</name>
    <name evidence="8" type="ORF">DEO68_05315</name>
</gene>
<dbReference type="AlphaFoldDB" id="A0A3D0KDK5"/>
<comment type="similarity">
    <text evidence="1">Belongs to the peptidase S49 family.</text>
</comment>
<comment type="caution">
    <text evidence="8">The sequence shown here is derived from an EMBL/GenBank/DDBJ whole genome shotgun (WGS) entry which is preliminary data.</text>
</comment>
<dbReference type="PANTHER" id="PTHR42987:SF8">
    <property type="entry name" value="PROTEINASE"/>
    <property type="match status" value="1"/>
</dbReference>
<dbReference type="Gene3D" id="3.90.226.10">
    <property type="entry name" value="2-enoyl-CoA Hydratase, Chain A, domain 1"/>
    <property type="match status" value="1"/>
</dbReference>
<keyword evidence="4" id="KW-0720">Serine protease</keyword>
<accession>A0A3D0KDK5</accession>
<dbReference type="EMBL" id="DOTR01000032">
    <property type="protein sequence ID" value="HCA01598.1"/>
    <property type="molecule type" value="Genomic_DNA"/>
</dbReference>
<evidence type="ECO:0000256" key="1">
    <source>
        <dbReference type="ARBA" id="ARBA00008683"/>
    </source>
</evidence>
<feature type="compositionally biased region" description="Basic and acidic residues" evidence="5">
    <location>
        <begin position="1"/>
        <end position="11"/>
    </location>
</feature>
<dbReference type="InterPro" id="IPR047272">
    <property type="entry name" value="S49_SppA_C"/>
</dbReference>
<evidence type="ECO:0000256" key="6">
    <source>
        <dbReference type="SAM" id="Phobius"/>
    </source>
</evidence>
<dbReference type="Pfam" id="PF01343">
    <property type="entry name" value="Peptidase_S49"/>
    <property type="match status" value="1"/>
</dbReference>
<dbReference type="PANTHER" id="PTHR42987">
    <property type="entry name" value="PEPTIDASE S49"/>
    <property type="match status" value="1"/>
</dbReference>
<evidence type="ECO:0000256" key="2">
    <source>
        <dbReference type="ARBA" id="ARBA00022670"/>
    </source>
</evidence>
<dbReference type="GO" id="GO:0008236">
    <property type="term" value="F:serine-type peptidase activity"/>
    <property type="evidence" value="ECO:0007669"/>
    <property type="project" value="UniProtKB-KW"/>
</dbReference>
<dbReference type="CDD" id="cd07023">
    <property type="entry name" value="S49_Sppa_N_C"/>
    <property type="match status" value="1"/>
</dbReference>
<dbReference type="NCBIfam" id="TIGR00706">
    <property type="entry name" value="SppA_dom"/>
    <property type="match status" value="1"/>
</dbReference>
<evidence type="ECO:0000256" key="4">
    <source>
        <dbReference type="ARBA" id="ARBA00022825"/>
    </source>
</evidence>